<dbReference type="InterPro" id="IPR041373">
    <property type="entry name" value="RT_RNaseH"/>
</dbReference>
<keyword evidence="4" id="KW-0255">Endonuclease</keyword>
<sequence length="310" mass="34979">MPFGLKNTGATYQRLVDKIFRPQLGKNIEVYVDDMLMKNKEASSHVEDLEETFAVLRMYQLKLNLGKCVSGVNGGCFLGFMVTQRGIEANPANTNEAKIFEWDEECQRAFEELKTKVLNGAECRYPTIEKMALALVITAKQLRPYFLSHPVGVRTNTSLKQVLGKPEASDRIVKWEIELEEASEEELWLLHVNGSSTTSPQGEDMEFAKKFDFKASNNEAEYETLVLGKFKVERCKNGVKVCVSNKGSPRYPQANRQVEVTNRILVQDIKKGLDKVGGNWVEEVTSILWSYRTTPRGSTGESPFTLVYGT</sequence>
<keyword evidence="2" id="KW-0548">Nucleotidyltransferase</keyword>
<evidence type="ECO:0000259" key="7">
    <source>
        <dbReference type="PROSITE" id="PS50878"/>
    </source>
</evidence>
<dbReference type="SUPFAM" id="SSF56672">
    <property type="entry name" value="DNA/RNA polymerases"/>
    <property type="match status" value="1"/>
</dbReference>
<dbReference type="EMBL" id="JACGWN010000006">
    <property type="protein sequence ID" value="KAL0447957.1"/>
    <property type="molecule type" value="Genomic_DNA"/>
</dbReference>
<protein>
    <recommendedName>
        <fullName evidence="7">Reverse transcriptase domain-containing protein</fullName>
    </recommendedName>
</protein>
<dbReference type="Pfam" id="PF17917">
    <property type="entry name" value="RT_RNaseH"/>
    <property type="match status" value="1"/>
</dbReference>
<dbReference type="GO" id="GO:0003964">
    <property type="term" value="F:RNA-directed DNA polymerase activity"/>
    <property type="evidence" value="ECO:0007669"/>
    <property type="project" value="UniProtKB-KW"/>
</dbReference>
<evidence type="ECO:0000256" key="1">
    <source>
        <dbReference type="ARBA" id="ARBA00022679"/>
    </source>
</evidence>
<dbReference type="GO" id="GO:0016787">
    <property type="term" value="F:hydrolase activity"/>
    <property type="evidence" value="ECO:0007669"/>
    <property type="project" value="UniProtKB-KW"/>
</dbReference>
<gene>
    <name evidence="8" type="ORF">Slati_1923600</name>
</gene>
<dbReference type="Gene3D" id="3.30.420.10">
    <property type="entry name" value="Ribonuclease H-like superfamily/Ribonuclease H"/>
    <property type="match status" value="1"/>
</dbReference>
<keyword evidence="5" id="KW-0378">Hydrolase</keyword>
<comment type="caution">
    <text evidence="8">The sequence shown here is derived from an EMBL/GenBank/DDBJ whole genome shotgun (WGS) entry which is preliminary data.</text>
</comment>
<evidence type="ECO:0000256" key="4">
    <source>
        <dbReference type="ARBA" id="ARBA00022759"/>
    </source>
</evidence>
<name>A0AAW2X173_9LAMI</name>
<dbReference type="SUPFAM" id="SSF53098">
    <property type="entry name" value="Ribonuclease H-like"/>
    <property type="match status" value="1"/>
</dbReference>
<organism evidence="8">
    <name type="scientific">Sesamum latifolium</name>
    <dbReference type="NCBI Taxonomy" id="2727402"/>
    <lineage>
        <taxon>Eukaryota</taxon>
        <taxon>Viridiplantae</taxon>
        <taxon>Streptophyta</taxon>
        <taxon>Embryophyta</taxon>
        <taxon>Tracheophyta</taxon>
        <taxon>Spermatophyta</taxon>
        <taxon>Magnoliopsida</taxon>
        <taxon>eudicotyledons</taxon>
        <taxon>Gunneridae</taxon>
        <taxon>Pentapetalae</taxon>
        <taxon>asterids</taxon>
        <taxon>lamiids</taxon>
        <taxon>Lamiales</taxon>
        <taxon>Pedaliaceae</taxon>
        <taxon>Sesamum</taxon>
    </lineage>
</organism>
<evidence type="ECO:0000313" key="8">
    <source>
        <dbReference type="EMBL" id="KAL0447957.1"/>
    </source>
</evidence>
<dbReference type="CDD" id="cd01647">
    <property type="entry name" value="RT_LTR"/>
    <property type="match status" value="1"/>
</dbReference>
<keyword evidence="3" id="KW-0540">Nuclease</keyword>
<evidence type="ECO:0000256" key="5">
    <source>
        <dbReference type="ARBA" id="ARBA00022801"/>
    </source>
</evidence>
<evidence type="ECO:0000256" key="3">
    <source>
        <dbReference type="ARBA" id="ARBA00022722"/>
    </source>
</evidence>
<dbReference type="Pfam" id="PF00078">
    <property type="entry name" value="RVT_1"/>
    <property type="match status" value="1"/>
</dbReference>
<dbReference type="PANTHER" id="PTHR48475:SF2">
    <property type="entry name" value="RIBONUCLEASE H"/>
    <property type="match status" value="1"/>
</dbReference>
<dbReference type="Gene3D" id="3.30.70.270">
    <property type="match status" value="1"/>
</dbReference>
<dbReference type="InterPro" id="IPR043128">
    <property type="entry name" value="Rev_trsase/Diguanyl_cyclase"/>
</dbReference>
<dbReference type="InterPro" id="IPR036397">
    <property type="entry name" value="RNaseH_sf"/>
</dbReference>
<reference evidence="8" key="1">
    <citation type="submission" date="2020-06" db="EMBL/GenBank/DDBJ databases">
        <authorList>
            <person name="Li T."/>
            <person name="Hu X."/>
            <person name="Zhang T."/>
            <person name="Song X."/>
            <person name="Zhang H."/>
            <person name="Dai N."/>
            <person name="Sheng W."/>
            <person name="Hou X."/>
            <person name="Wei L."/>
        </authorList>
    </citation>
    <scope>NUCLEOTIDE SEQUENCE</scope>
    <source>
        <strain evidence="8">KEN1</strain>
        <tissue evidence="8">Leaf</tissue>
    </source>
</reference>
<keyword evidence="1" id="KW-0808">Transferase</keyword>
<evidence type="ECO:0000256" key="6">
    <source>
        <dbReference type="ARBA" id="ARBA00022918"/>
    </source>
</evidence>
<dbReference type="PROSITE" id="PS50878">
    <property type="entry name" value="RT_POL"/>
    <property type="match status" value="1"/>
</dbReference>
<dbReference type="InterPro" id="IPR043502">
    <property type="entry name" value="DNA/RNA_pol_sf"/>
</dbReference>
<dbReference type="PANTHER" id="PTHR48475">
    <property type="entry name" value="RIBONUCLEASE H"/>
    <property type="match status" value="1"/>
</dbReference>
<keyword evidence="6" id="KW-0695">RNA-directed DNA polymerase</keyword>
<dbReference type="AlphaFoldDB" id="A0AAW2X173"/>
<evidence type="ECO:0000256" key="2">
    <source>
        <dbReference type="ARBA" id="ARBA00022695"/>
    </source>
</evidence>
<accession>A0AAW2X173</accession>
<dbReference type="GO" id="GO:0003676">
    <property type="term" value="F:nucleic acid binding"/>
    <property type="evidence" value="ECO:0007669"/>
    <property type="project" value="InterPro"/>
</dbReference>
<dbReference type="GO" id="GO:0004519">
    <property type="term" value="F:endonuclease activity"/>
    <property type="evidence" value="ECO:0007669"/>
    <property type="project" value="UniProtKB-KW"/>
</dbReference>
<dbReference type="InterPro" id="IPR000477">
    <property type="entry name" value="RT_dom"/>
</dbReference>
<dbReference type="InterPro" id="IPR012337">
    <property type="entry name" value="RNaseH-like_sf"/>
</dbReference>
<feature type="domain" description="Reverse transcriptase" evidence="7">
    <location>
        <begin position="1"/>
        <end position="82"/>
    </location>
</feature>
<proteinExistence type="predicted"/>
<reference evidence="8" key="2">
    <citation type="journal article" date="2024" name="Plant">
        <title>Genomic evolution and insights into agronomic trait innovations of Sesamum species.</title>
        <authorList>
            <person name="Miao H."/>
            <person name="Wang L."/>
            <person name="Qu L."/>
            <person name="Liu H."/>
            <person name="Sun Y."/>
            <person name="Le M."/>
            <person name="Wang Q."/>
            <person name="Wei S."/>
            <person name="Zheng Y."/>
            <person name="Lin W."/>
            <person name="Duan Y."/>
            <person name="Cao H."/>
            <person name="Xiong S."/>
            <person name="Wang X."/>
            <person name="Wei L."/>
            <person name="Li C."/>
            <person name="Ma Q."/>
            <person name="Ju M."/>
            <person name="Zhao R."/>
            <person name="Li G."/>
            <person name="Mu C."/>
            <person name="Tian Q."/>
            <person name="Mei H."/>
            <person name="Zhang T."/>
            <person name="Gao T."/>
            <person name="Zhang H."/>
        </authorList>
    </citation>
    <scope>NUCLEOTIDE SEQUENCE</scope>
    <source>
        <strain evidence="8">KEN1</strain>
    </source>
</reference>